<accession>L7U556</accession>
<dbReference type="STRING" id="1278073.MYSTI_01942"/>
<protein>
    <submittedName>
        <fullName evidence="1">Uncharacterized protein</fullName>
    </submittedName>
</protein>
<evidence type="ECO:0000313" key="2">
    <source>
        <dbReference type="Proteomes" id="UP000011131"/>
    </source>
</evidence>
<evidence type="ECO:0000313" key="1">
    <source>
        <dbReference type="EMBL" id="AGC43273.1"/>
    </source>
</evidence>
<dbReference type="RefSeq" id="WP_015347535.1">
    <property type="nucleotide sequence ID" value="NC_020126.1"/>
</dbReference>
<keyword evidence="2" id="KW-1185">Reference proteome</keyword>
<dbReference type="PATRIC" id="fig|1278073.3.peg.1983"/>
<dbReference type="KEGG" id="msd:MYSTI_01942"/>
<gene>
    <name evidence="1" type="ordered locus">MYSTI_01942</name>
</gene>
<dbReference type="AlphaFoldDB" id="L7U556"/>
<proteinExistence type="predicted"/>
<sequence length="159" mass="18018">MATKKRLLIEGQIRVDDKGERVLIGYQAPNKLWPYWCVRAGAWYRREPRTEAVLLRRYPKVESRGNAVPTTRDAMDLVQETKAARERASVLERHRHVLAQALLSIRRAERRPHPQSDTWIGLLVHKDAWAGVEAALTEAGINAQSDSVAALVRAFGESK</sequence>
<name>L7U556_MYXSD</name>
<dbReference type="HOGENOM" id="CLU_1658892_0_0_7"/>
<organism evidence="1 2">
    <name type="scientific">Myxococcus stipitatus (strain DSM 14675 / JCM 12634 / Mx s8)</name>
    <dbReference type="NCBI Taxonomy" id="1278073"/>
    <lineage>
        <taxon>Bacteria</taxon>
        <taxon>Pseudomonadati</taxon>
        <taxon>Myxococcota</taxon>
        <taxon>Myxococcia</taxon>
        <taxon>Myxococcales</taxon>
        <taxon>Cystobacterineae</taxon>
        <taxon>Myxococcaceae</taxon>
        <taxon>Myxococcus</taxon>
    </lineage>
</organism>
<dbReference type="EMBL" id="CP004025">
    <property type="protein sequence ID" value="AGC43273.1"/>
    <property type="molecule type" value="Genomic_DNA"/>
</dbReference>
<reference evidence="1 2" key="1">
    <citation type="journal article" date="2013" name="Genome Announc.">
        <title>Complete genome sequence of Myxococcus stipitatus strain DSM 14675, a fruiting myxobacterium.</title>
        <authorList>
            <person name="Huntley S."/>
            <person name="Kneip S."/>
            <person name="Treuner-Lange A."/>
            <person name="Sogaard-Andersen L."/>
        </authorList>
    </citation>
    <scope>NUCLEOTIDE SEQUENCE [LARGE SCALE GENOMIC DNA]</scope>
    <source>
        <strain evidence="2">DSM 14675 / JCM 12634 / Mx s8</strain>
    </source>
</reference>
<dbReference type="Proteomes" id="UP000011131">
    <property type="component" value="Chromosome"/>
</dbReference>